<evidence type="ECO:0000256" key="4">
    <source>
        <dbReference type="ARBA" id="ARBA00023163"/>
    </source>
</evidence>
<dbReference type="RefSeq" id="WP_289961401.1">
    <property type="nucleotide sequence ID" value="NZ_JAUEOZ010000001.1"/>
</dbReference>
<dbReference type="InterPro" id="IPR036388">
    <property type="entry name" value="WH-like_DNA-bd_sf"/>
</dbReference>
<evidence type="ECO:0000313" key="7">
    <source>
        <dbReference type="Proteomes" id="UP001169719"/>
    </source>
</evidence>
<dbReference type="PANTHER" id="PTHR30118">
    <property type="entry name" value="HTH-TYPE TRANSCRIPTIONAL REGULATOR LEUO-RELATED"/>
    <property type="match status" value="1"/>
</dbReference>
<dbReference type="Pfam" id="PF00126">
    <property type="entry name" value="HTH_1"/>
    <property type="match status" value="1"/>
</dbReference>
<evidence type="ECO:0000259" key="5">
    <source>
        <dbReference type="PROSITE" id="PS50931"/>
    </source>
</evidence>
<keyword evidence="7" id="KW-1185">Reference proteome</keyword>
<name>A0ABT7XZQ6_9VIBR</name>
<keyword evidence="3" id="KW-0238">DNA-binding</keyword>
<gene>
    <name evidence="6" type="ORF">QWJ08_07655</name>
</gene>
<accession>A0ABT7XZQ6</accession>
<dbReference type="Proteomes" id="UP001169719">
    <property type="component" value="Unassembled WGS sequence"/>
</dbReference>
<dbReference type="EMBL" id="JAUEOZ010000001">
    <property type="protein sequence ID" value="MDN2481268.1"/>
    <property type="molecule type" value="Genomic_DNA"/>
</dbReference>
<keyword evidence="4" id="KW-0804">Transcription</keyword>
<sequence>MSLQPNFKKLDLNLLKVLMVLIETQNTRKAAEALFTSQPSISRSLQKLREHFNDELFIRSQHGLEPTARLDELKSLLLPILGQLETAIEPRSELDLATLDASVNIAINGFIANTFSAPLTHMLLKEAPNIKINISAWQDQTIEQLISGDVDIGINYYPLNLSKQVYQKRIAQDGFVLVCRSGHKLANKMLDETLATEIQLASLVVPDWNELLPLAPRVIESLGIKADVKVRSSYLHSLLAIVKESDILFPCSKLLVNSLSNDFAFVDLPPMPNMPDGQIGMAVGRKHRNNPKMSWLQSCVERTFLSIETL</sequence>
<comment type="similarity">
    <text evidence="1">Belongs to the LysR transcriptional regulatory family.</text>
</comment>
<dbReference type="SUPFAM" id="SSF53850">
    <property type="entry name" value="Periplasmic binding protein-like II"/>
    <property type="match status" value="1"/>
</dbReference>
<dbReference type="Gene3D" id="1.10.10.10">
    <property type="entry name" value="Winged helix-like DNA-binding domain superfamily/Winged helix DNA-binding domain"/>
    <property type="match status" value="1"/>
</dbReference>
<organism evidence="6 7">
    <name type="scientific">Vibrio agarivorans</name>
    <dbReference type="NCBI Taxonomy" id="153622"/>
    <lineage>
        <taxon>Bacteria</taxon>
        <taxon>Pseudomonadati</taxon>
        <taxon>Pseudomonadota</taxon>
        <taxon>Gammaproteobacteria</taxon>
        <taxon>Vibrionales</taxon>
        <taxon>Vibrionaceae</taxon>
        <taxon>Vibrio</taxon>
    </lineage>
</organism>
<dbReference type="InterPro" id="IPR000847">
    <property type="entry name" value="LysR_HTH_N"/>
</dbReference>
<dbReference type="SUPFAM" id="SSF46785">
    <property type="entry name" value="Winged helix' DNA-binding domain"/>
    <property type="match status" value="1"/>
</dbReference>
<evidence type="ECO:0000313" key="6">
    <source>
        <dbReference type="EMBL" id="MDN2481268.1"/>
    </source>
</evidence>
<dbReference type="Gene3D" id="3.40.190.10">
    <property type="entry name" value="Periplasmic binding protein-like II"/>
    <property type="match status" value="2"/>
</dbReference>
<keyword evidence="2" id="KW-0805">Transcription regulation</keyword>
<reference evidence="6" key="1">
    <citation type="submission" date="2024-05" db="EMBL/GenBank/DDBJ databases">
        <title>Genome Sequences of Four Agar- Degrading Marine Bacteria.</title>
        <authorList>
            <person name="Phillips E.K."/>
            <person name="Shaffer J.C."/>
            <person name="Henson M.W."/>
            <person name="Temperton B."/>
            <person name="Thrash C.J."/>
            <person name="Martin M.O."/>
        </authorList>
    </citation>
    <scope>NUCLEOTIDE SEQUENCE</scope>
    <source>
        <strain evidence="6">EKP203</strain>
    </source>
</reference>
<evidence type="ECO:0000256" key="2">
    <source>
        <dbReference type="ARBA" id="ARBA00023015"/>
    </source>
</evidence>
<evidence type="ECO:0000256" key="3">
    <source>
        <dbReference type="ARBA" id="ARBA00023125"/>
    </source>
</evidence>
<dbReference type="PROSITE" id="PS50931">
    <property type="entry name" value="HTH_LYSR"/>
    <property type="match status" value="1"/>
</dbReference>
<dbReference type="PRINTS" id="PR00039">
    <property type="entry name" value="HTHLYSR"/>
</dbReference>
<dbReference type="InterPro" id="IPR036390">
    <property type="entry name" value="WH_DNA-bd_sf"/>
</dbReference>
<dbReference type="InterPro" id="IPR050389">
    <property type="entry name" value="LysR-type_TF"/>
</dbReference>
<comment type="caution">
    <text evidence="6">The sequence shown here is derived from an EMBL/GenBank/DDBJ whole genome shotgun (WGS) entry which is preliminary data.</text>
</comment>
<proteinExistence type="inferred from homology"/>
<dbReference type="PANTHER" id="PTHR30118:SF15">
    <property type="entry name" value="TRANSCRIPTIONAL REGULATORY PROTEIN"/>
    <property type="match status" value="1"/>
</dbReference>
<dbReference type="InterPro" id="IPR005119">
    <property type="entry name" value="LysR_subst-bd"/>
</dbReference>
<feature type="domain" description="HTH lysR-type" evidence="5">
    <location>
        <begin position="10"/>
        <end position="67"/>
    </location>
</feature>
<dbReference type="Pfam" id="PF03466">
    <property type="entry name" value="LysR_substrate"/>
    <property type="match status" value="1"/>
</dbReference>
<evidence type="ECO:0000256" key="1">
    <source>
        <dbReference type="ARBA" id="ARBA00009437"/>
    </source>
</evidence>
<protein>
    <submittedName>
        <fullName evidence="6">LysR family transcriptional regulator</fullName>
    </submittedName>
</protein>